<dbReference type="InterPro" id="IPR011698">
    <property type="entry name" value="GATase_3"/>
</dbReference>
<evidence type="ECO:0000259" key="5">
    <source>
        <dbReference type="Pfam" id="PF01656"/>
    </source>
</evidence>
<gene>
    <name evidence="4" type="primary">cobQ</name>
    <name evidence="7" type="ORF">AMD02_11525</name>
</gene>
<dbReference type="RefSeq" id="WP_053431400.1">
    <property type="nucleotide sequence ID" value="NZ_CP040441.1"/>
</dbReference>
<evidence type="ECO:0000256" key="3">
    <source>
        <dbReference type="ARBA" id="ARBA00022962"/>
    </source>
</evidence>
<dbReference type="NCBIfam" id="TIGR00313">
    <property type="entry name" value="cobQ"/>
    <property type="match status" value="1"/>
</dbReference>
<evidence type="ECO:0000256" key="4">
    <source>
        <dbReference type="HAMAP-Rule" id="MF_00028"/>
    </source>
</evidence>
<dbReference type="InterPro" id="IPR002586">
    <property type="entry name" value="CobQ/CobB/MinD/ParA_Nub-bd_dom"/>
</dbReference>
<dbReference type="Pfam" id="PF07685">
    <property type="entry name" value="GATase_3"/>
    <property type="match status" value="1"/>
</dbReference>
<feature type="domain" description="CobQ/CobB/MinD/ParA nucleotide binding" evidence="5">
    <location>
        <begin position="4"/>
        <end position="230"/>
    </location>
</feature>
<dbReference type="InterPro" id="IPR033949">
    <property type="entry name" value="CobQ_GATase1"/>
</dbReference>
<protein>
    <recommendedName>
        <fullName evidence="4">Cobyric acid synthase</fullName>
    </recommendedName>
</protein>
<keyword evidence="3 4" id="KW-0315">Glutamine amidotransferase</keyword>
<dbReference type="InterPro" id="IPR047045">
    <property type="entry name" value="CobQ_N"/>
</dbReference>
<evidence type="ECO:0000313" key="7">
    <source>
        <dbReference type="EMBL" id="KOO39406.1"/>
    </source>
</evidence>
<reference evidence="7" key="1">
    <citation type="submission" date="2015-08" db="EMBL/GenBank/DDBJ databases">
        <title>Complete DNA Sequence of Pseudomonas syringae pv. actinidiae, the Causal Agent of Kiwifruit Canker Disease.</title>
        <authorList>
            <person name="Rikkerink E.H.A."/>
            <person name="Fineran P.C."/>
        </authorList>
    </citation>
    <scope>NUCLEOTIDE SEQUENCE</scope>
    <source>
        <strain evidence="7">DSM 13666</strain>
    </source>
</reference>
<comment type="caution">
    <text evidence="7">The sequence shown here is derived from an EMBL/GenBank/DDBJ whole genome shotgun (WGS) entry which is preliminary data.</text>
</comment>
<dbReference type="SUPFAM" id="SSF52317">
    <property type="entry name" value="Class I glutamine amidotransferase-like"/>
    <property type="match status" value="1"/>
</dbReference>
<dbReference type="GO" id="GO:0015420">
    <property type="term" value="F:ABC-type vitamin B12 transporter activity"/>
    <property type="evidence" value="ECO:0007669"/>
    <property type="project" value="UniProtKB-UniRule"/>
</dbReference>
<dbReference type="HAMAP" id="MF_00028">
    <property type="entry name" value="CobQ"/>
    <property type="match status" value="1"/>
</dbReference>
<dbReference type="GO" id="GO:0003824">
    <property type="term" value="F:catalytic activity"/>
    <property type="evidence" value="ECO:0007669"/>
    <property type="project" value="InterPro"/>
</dbReference>
<evidence type="ECO:0000259" key="6">
    <source>
        <dbReference type="Pfam" id="PF07685"/>
    </source>
</evidence>
<dbReference type="Pfam" id="PF01656">
    <property type="entry name" value="CbiA"/>
    <property type="match status" value="1"/>
</dbReference>
<evidence type="ECO:0000256" key="1">
    <source>
        <dbReference type="ARBA" id="ARBA00004953"/>
    </source>
</evidence>
<feature type="active site" evidence="4">
    <location>
        <position position="436"/>
    </location>
</feature>
<dbReference type="CDD" id="cd01750">
    <property type="entry name" value="GATase1_CobQ"/>
    <property type="match status" value="1"/>
</dbReference>
<dbReference type="PATRIC" id="fig|136160.3.peg.2716"/>
<dbReference type="InterPro" id="IPR029062">
    <property type="entry name" value="Class_I_gatase-like"/>
</dbReference>
<dbReference type="PANTHER" id="PTHR21343:SF1">
    <property type="entry name" value="COBYRIC ACID SYNTHASE"/>
    <property type="match status" value="1"/>
</dbReference>
<dbReference type="SUPFAM" id="SSF52540">
    <property type="entry name" value="P-loop containing nucleoside triphosphate hydrolases"/>
    <property type="match status" value="1"/>
</dbReference>
<dbReference type="Gene3D" id="3.40.50.300">
    <property type="entry name" value="P-loop containing nucleotide triphosphate hydrolases"/>
    <property type="match status" value="1"/>
</dbReference>
<dbReference type="EMBL" id="LILD01000001">
    <property type="protein sequence ID" value="KOO39406.1"/>
    <property type="molecule type" value="Genomic_DNA"/>
</dbReference>
<feature type="active site" description="Nucleophile" evidence="4">
    <location>
        <position position="333"/>
    </location>
</feature>
<comment type="similarity">
    <text evidence="4">Belongs to the CobB/CobQ family. CobQ subfamily.</text>
</comment>
<dbReference type="GO" id="GO:0009236">
    <property type="term" value="P:cobalamin biosynthetic process"/>
    <property type="evidence" value="ECO:0007669"/>
    <property type="project" value="UniProtKB-UniRule"/>
</dbReference>
<dbReference type="InterPro" id="IPR004459">
    <property type="entry name" value="CobQ_synth"/>
</dbReference>
<comment type="function">
    <text evidence="4">Catalyzes amidations at positions B, D, E, and G on adenosylcobyrinic A,C-diamide. NH(2) groups are provided by glutamine, and one molecule of ATP is hydrogenolyzed for each amidation.</text>
</comment>
<dbReference type="Gene3D" id="3.40.50.880">
    <property type="match status" value="1"/>
</dbReference>
<dbReference type="AlphaFoldDB" id="A0A0M0KKL1"/>
<name>A0A0M0KKL1_ALKHA</name>
<organism evidence="7">
    <name type="scientific">Halalkalibacterium halodurans</name>
    <name type="common">Bacillus halodurans</name>
    <dbReference type="NCBI Taxonomy" id="86665"/>
    <lineage>
        <taxon>Bacteria</taxon>
        <taxon>Bacillati</taxon>
        <taxon>Bacillota</taxon>
        <taxon>Bacilli</taxon>
        <taxon>Bacillales</taxon>
        <taxon>Bacillaceae</taxon>
        <taxon>Halalkalibacterium (ex Joshi et al. 2022)</taxon>
    </lineage>
</organism>
<dbReference type="CDD" id="cd05389">
    <property type="entry name" value="CobQ_N"/>
    <property type="match status" value="1"/>
</dbReference>
<evidence type="ECO:0000256" key="2">
    <source>
        <dbReference type="ARBA" id="ARBA00022573"/>
    </source>
</evidence>
<proteinExistence type="inferred from homology"/>
<feature type="domain" description="CobB/CobQ-like glutamine amidotransferase" evidence="6">
    <location>
        <begin position="254"/>
        <end position="444"/>
    </location>
</feature>
<dbReference type="PANTHER" id="PTHR21343">
    <property type="entry name" value="DETHIOBIOTIN SYNTHETASE"/>
    <property type="match status" value="1"/>
</dbReference>
<dbReference type="NCBIfam" id="NF001989">
    <property type="entry name" value="PRK00784.1"/>
    <property type="match status" value="1"/>
</dbReference>
<dbReference type="PROSITE" id="PS51274">
    <property type="entry name" value="GATASE_COBBQ"/>
    <property type="match status" value="1"/>
</dbReference>
<accession>A0A0M0KKL1</accession>
<comment type="pathway">
    <text evidence="1 4">Cofactor biosynthesis; adenosylcobalamin biosynthesis.</text>
</comment>
<sequence>MKGIMVQGTASDVGKSLICTALCRIFARRGYKVTPFKSQNMSNNSYITVEGLEIGRAQGIQAEAAMEEASVYMNPILLKPRNDREAEIVCFGQAVDTVSGVKYRDGFYKRGLEAIKQALATLSQSFDMVVIEGAGSPVEVNLNDRELVNMKVAELADVPVILVADIERGGVFASLYGTLELLQPNERKRVVGIIVNKFRGDPELFSSGVQWIEQHLDVPVLGVLPHLPGVRIEGEDSLSKGQVTSVLPRDQSIDIAVLDLPYLSNYTDLEPFRYEEDVAIRFVSSVDALGRPDAIILPGTKSTFHDLQILKEKGFKERLHEYVTTDGTVVAICGGFQMLGHRLIDVAGSDTGIKGATIDGLGLAPVETRFAEKKKTVRSLGQLLHPFGTAKDIYGFEIHLGETDIVDPSIPAFLRVGNHTDGVYLHEGRLIGTYFHHLFFNDDFRSGWLDTLRRKKGLRERPTVELEKCRRASYDQLADEVERVLHVDSLLEKMERWGETS</sequence>
<dbReference type="GeneID" id="87597212"/>
<dbReference type="UniPathway" id="UPA00148"/>
<dbReference type="InterPro" id="IPR027417">
    <property type="entry name" value="P-loop_NTPase"/>
</dbReference>
<keyword evidence="2 4" id="KW-0169">Cobalamin biosynthesis</keyword>